<dbReference type="InterPro" id="IPR006121">
    <property type="entry name" value="HMA_dom"/>
</dbReference>
<dbReference type="Gene3D" id="3.30.70.100">
    <property type="match status" value="1"/>
</dbReference>
<dbReference type="GO" id="GO:0046872">
    <property type="term" value="F:metal ion binding"/>
    <property type="evidence" value="ECO:0007669"/>
    <property type="project" value="InterPro"/>
</dbReference>
<dbReference type="InterPro" id="IPR036163">
    <property type="entry name" value="HMA_dom_sf"/>
</dbReference>
<dbReference type="PROSITE" id="PS50846">
    <property type="entry name" value="HMA_2"/>
    <property type="match status" value="1"/>
</dbReference>
<reference evidence="2" key="1">
    <citation type="journal article" date="2020" name="mSystems">
        <title>Genome- and Community-Level Interaction Insights into Carbon Utilization and Element Cycling Functions of Hydrothermarchaeota in Hydrothermal Sediment.</title>
        <authorList>
            <person name="Zhou Z."/>
            <person name="Liu Y."/>
            <person name="Xu W."/>
            <person name="Pan J."/>
            <person name="Luo Z.H."/>
            <person name="Li M."/>
        </authorList>
    </citation>
    <scope>NUCLEOTIDE SEQUENCE [LARGE SCALE GENOMIC DNA]</scope>
    <source>
        <strain evidence="2">SpSt-418</strain>
    </source>
</reference>
<sequence length="64" mass="6534">MTLQLTVPNMACSACSETIVKAIRAIDPAATIQADPKTKQVIVDTKAAAAAVTQAITDAGYTVA</sequence>
<dbReference type="AlphaFoldDB" id="A0A7C3PEK5"/>
<evidence type="ECO:0000259" key="1">
    <source>
        <dbReference type="PROSITE" id="PS50846"/>
    </source>
</evidence>
<dbReference type="SUPFAM" id="SSF55008">
    <property type="entry name" value="HMA, heavy metal-associated domain"/>
    <property type="match status" value="1"/>
</dbReference>
<name>A0A7C3PEK5_9CYAN</name>
<feature type="domain" description="HMA" evidence="1">
    <location>
        <begin position="1"/>
        <end position="64"/>
    </location>
</feature>
<comment type="caution">
    <text evidence="2">The sequence shown here is derived from an EMBL/GenBank/DDBJ whole genome shotgun (WGS) entry which is preliminary data.</text>
</comment>
<accession>A0A7C3PEK5</accession>
<dbReference type="EMBL" id="DSRU01000094">
    <property type="protein sequence ID" value="HFM97619.1"/>
    <property type="molecule type" value="Genomic_DNA"/>
</dbReference>
<organism evidence="2">
    <name type="scientific">Oscillatoriales cyanobacterium SpSt-418</name>
    <dbReference type="NCBI Taxonomy" id="2282169"/>
    <lineage>
        <taxon>Bacteria</taxon>
        <taxon>Bacillati</taxon>
        <taxon>Cyanobacteriota</taxon>
        <taxon>Cyanophyceae</taxon>
        <taxon>Oscillatoriophycideae</taxon>
        <taxon>Oscillatoriales</taxon>
    </lineage>
</organism>
<protein>
    <submittedName>
        <fullName evidence="2">Copper chaperone</fullName>
    </submittedName>
</protein>
<gene>
    <name evidence="2" type="ORF">ENR64_07585</name>
</gene>
<dbReference type="CDD" id="cd00371">
    <property type="entry name" value="HMA"/>
    <property type="match status" value="1"/>
</dbReference>
<dbReference type="Pfam" id="PF00403">
    <property type="entry name" value="HMA"/>
    <property type="match status" value="1"/>
</dbReference>
<evidence type="ECO:0000313" key="2">
    <source>
        <dbReference type="EMBL" id="HFM97619.1"/>
    </source>
</evidence>
<proteinExistence type="predicted"/>